<dbReference type="RefSeq" id="WP_314518309.1">
    <property type="nucleotide sequence ID" value="NZ_JASJOU010000018.1"/>
</dbReference>
<comment type="caution">
    <text evidence="1">The sequence shown here is derived from an EMBL/GenBank/DDBJ whole genome shotgun (WGS) entry which is preliminary data.</text>
</comment>
<accession>A0AAE3RCH3</accession>
<name>A0AAE3RCH3_9BACT</name>
<dbReference type="Proteomes" id="UP001232063">
    <property type="component" value="Unassembled WGS sequence"/>
</dbReference>
<keyword evidence="2" id="KW-1185">Reference proteome</keyword>
<proteinExistence type="predicted"/>
<dbReference type="EMBL" id="JASJOU010000018">
    <property type="protein sequence ID" value="MDJ1505839.1"/>
    <property type="molecule type" value="Genomic_DNA"/>
</dbReference>
<reference evidence="1" key="1">
    <citation type="submission" date="2023-05" db="EMBL/GenBank/DDBJ databases">
        <authorList>
            <person name="Zhang X."/>
        </authorList>
    </citation>
    <scope>NUCLEOTIDE SEQUENCE</scope>
    <source>
        <strain evidence="1">BD1B2-1</strain>
    </source>
</reference>
<dbReference type="AlphaFoldDB" id="A0AAE3RCH3"/>
<organism evidence="1 2">
    <name type="scientific">Xanthocytophaga agilis</name>
    <dbReference type="NCBI Taxonomy" id="3048010"/>
    <lineage>
        <taxon>Bacteria</taxon>
        <taxon>Pseudomonadati</taxon>
        <taxon>Bacteroidota</taxon>
        <taxon>Cytophagia</taxon>
        <taxon>Cytophagales</taxon>
        <taxon>Rhodocytophagaceae</taxon>
        <taxon>Xanthocytophaga</taxon>
    </lineage>
</organism>
<evidence type="ECO:0000313" key="1">
    <source>
        <dbReference type="EMBL" id="MDJ1505839.1"/>
    </source>
</evidence>
<protein>
    <submittedName>
        <fullName evidence="1">Uncharacterized protein</fullName>
    </submittedName>
</protein>
<sequence length="179" mass="21001">MKLVYWFFLLFPLMASAQLGVFNLDSLVEKHPYRWEIERRALLKSRSFTDSVEVWKGKFMDLMEWLDNSICACCGSEEATRAMSEKANNLYDHMVHYQDSVLYVIPAFRKRNVDQLRVAIGLDCYSFANYLNLSFLFHHKGVLYSSPEVKDYTAELVSFLHDKYQYTLVKGRLQRKGSP</sequence>
<evidence type="ECO:0000313" key="2">
    <source>
        <dbReference type="Proteomes" id="UP001232063"/>
    </source>
</evidence>
<gene>
    <name evidence="1" type="ORF">QNI22_34600</name>
</gene>